<dbReference type="InterPro" id="IPR022029">
    <property type="entry name" value="YoaR-like_PG-bd"/>
</dbReference>
<evidence type="ECO:0000313" key="4">
    <source>
        <dbReference type="Proteomes" id="UP000195514"/>
    </source>
</evidence>
<evidence type="ECO:0000256" key="1">
    <source>
        <dbReference type="SAM" id="Phobius"/>
    </source>
</evidence>
<protein>
    <recommendedName>
        <fullName evidence="2">YoaR-like putative peptidoglycan binding domain-containing protein</fullName>
    </recommendedName>
</protein>
<accession>A0A1Y6K0M3</accession>
<name>A0A1Y6K0M3_9CHLR</name>
<dbReference type="RefSeq" id="WP_087861158.1">
    <property type="nucleotide sequence ID" value="NZ_LT859958.1"/>
</dbReference>
<gene>
    <name evidence="3" type="ORF">CFX1CAM_0138</name>
</gene>
<dbReference type="InterPro" id="IPR007391">
    <property type="entry name" value="Vancomycin_resist_VanW"/>
</dbReference>
<reference evidence="4" key="1">
    <citation type="submission" date="2017-05" db="EMBL/GenBank/DDBJ databases">
        <authorList>
            <person name="Kirkegaard R."/>
            <person name="Mcilroy J S."/>
        </authorList>
    </citation>
    <scope>NUCLEOTIDE SEQUENCE [LARGE SCALE GENOMIC DNA]</scope>
</reference>
<dbReference type="PANTHER" id="PTHR35788:SF1">
    <property type="entry name" value="EXPORTED PROTEIN"/>
    <property type="match status" value="1"/>
</dbReference>
<dbReference type="InterPro" id="IPR052913">
    <property type="entry name" value="Glycopeptide_resist_protein"/>
</dbReference>
<dbReference type="PANTHER" id="PTHR35788">
    <property type="entry name" value="EXPORTED PROTEIN-RELATED"/>
    <property type="match status" value="1"/>
</dbReference>
<keyword evidence="4" id="KW-1185">Reference proteome</keyword>
<organism evidence="3 4">
    <name type="scientific">Candidatus Brevifilum fermentans</name>
    <dbReference type="NCBI Taxonomy" id="1986204"/>
    <lineage>
        <taxon>Bacteria</taxon>
        <taxon>Bacillati</taxon>
        <taxon>Chloroflexota</taxon>
        <taxon>Anaerolineae</taxon>
        <taxon>Anaerolineales</taxon>
        <taxon>Anaerolineaceae</taxon>
        <taxon>Candidatus Brevifilum</taxon>
    </lineage>
</organism>
<dbReference type="OrthoDB" id="9797191at2"/>
<keyword evidence="1" id="KW-0812">Transmembrane</keyword>
<feature type="domain" description="YoaR-like putative peptidoglycan binding" evidence="2">
    <location>
        <begin position="92"/>
        <end position="208"/>
    </location>
</feature>
<dbReference type="Pfam" id="PF12229">
    <property type="entry name" value="PG_binding_4"/>
    <property type="match status" value="1"/>
</dbReference>
<dbReference type="AlphaFoldDB" id="A0A1Y6K0M3"/>
<dbReference type="Proteomes" id="UP000195514">
    <property type="component" value="Chromosome I"/>
</dbReference>
<sequence>MINNNDRTNPSQQPLLRILWALPIAGVIFSLALIAALVGYEVAYADRVYPGVHVQNIDLSGMTLEETNEKLADALQFRQQGTLQFTYQDQEWRFTPAELGYRVDPSSSAEKAFDVGRGGWFGANLIEKASAWFTGVQIAPVALYDERVALQVLQSIAEEIDRPVVEASLSLDNTDVSVVSGQVGLEVDLSAALSEVATHLVQMEDAPIDLIVHETQPMIMDVELPAKQARKILSDHLVLTAPATGEDESQSWSIAPGDLAGMLTILRVDDGDETLYQVGINQDLFRIYLSSLAPGLFVNPVNARFIFNDDTRQLEVLEPAVIGRDLDIETTIENINAELLNGVHEVPLTFTTLKPPVTDDMTGEELGIVEQVQTYTSYFFDSGSTRVQNIRAGASRFHGLLIAPWETFSMAEALGNISLDNGYAEAPIIYGDQTIQGIGGGICQVSTTLFRAAFFAGFPINERHAHSYRVGYYELLSNGARDPNLAGLDATVYVPFVDLKFTNDTDHWLLMETYVGSASLTWKFYSTNTGRTVDWHTTGPTNIVKAPDPLYRENPDLPKGTIKQVDYAADGANVSVTRTVYLHDQVYFSDAFYTHFEPWQAIFEYGPGTEGIPEQKSD</sequence>
<evidence type="ECO:0000313" key="3">
    <source>
        <dbReference type="EMBL" id="SMX53204.1"/>
    </source>
</evidence>
<feature type="transmembrane region" description="Helical" evidence="1">
    <location>
        <begin position="20"/>
        <end position="40"/>
    </location>
</feature>
<dbReference type="KEGG" id="abat:CFX1CAM_0138"/>
<keyword evidence="1" id="KW-0472">Membrane</keyword>
<dbReference type="EMBL" id="LT859958">
    <property type="protein sequence ID" value="SMX53204.1"/>
    <property type="molecule type" value="Genomic_DNA"/>
</dbReference>
<evidence type="ECO:0000259" key="2">
    <source>
        <dbReference type="Pfam" id="PF12229"/>
    </source>
</evidence>
<dbReference type="Pfam" id="PF04294">
    <property type="entry name" value="VanW"/>
    <property type="match status" value="1"/>
</dbReference>
<proteinExistence type="predicted"/>
<keyword evidence="1" id="KW-1133">Transmembrane helix</keyword>